<comment type="caution">
    <text evidence="1">The sequence shown here is derived from an EMBL/GenBank/DDBJ whole genome shotgun (WGS) entry which is preliminary data.</text>
</comment>
<dbReference type="PROSITE" id="PS51678">
    <property type="entry name" value="SAM_MT_PRMT"/>
    <property type="match status" value="1"/>
</dbReference>
<evidence type="ECO:0000313" key="1">
    <source>
        <dbReference type="EMBL" id="MXO55421.1"/>
    </source>
</evidence>
<evidence type="ECO:0000313" key="2">
    <source>
        <dbReference type="Proteomes" id="UP000468943"/>
    </source>
</evidence>
<dbReference type="AlphaFoldDB" id="A0A6I4SI31"/>
<sequence>MNKPAKPPLHRDVEAFLRTGMELATSDRGELALSLAAKALAEVPGDPRMAAFGRLVSSHQVPKFHHGMLRDTQRNQLYRKAIERLAPGRKVLDIGTGSGLLAMIAARAGAEKVIACELNPMLAATAREIVAANGLSEKITVIGRHSGMLDRNGDLDGGADLVISEIFSDDLLGESVLPALKHARQELCAPGAIFIPDSAEILVAAVEFSGSSMALGEVEGFDLSLFERHLGPVRTFNPASANIALSSDPRTLFRFDFNAADYPALSRENEIDLGIPTAATNGLAQWIRFTLAEGIVYENRPGSARATHWPVRFTPLGPHTNPIRNDLRIGGWHNAEKLAIWPLID</sequence>
<dbReference type="InterPro" id="IPR025799">
    <property type="entry name" value="Arg_MeTrfase"/>
</dbReference>
<name>A0A6I4SI31_9SPHN</name>
<dbReference type="RefSeq" id="WP_160596745.1">
    <property type="nucleotide sequence ID" value="NZ_WTYS01000001.1"/>
</dbReference>
<dbReference type="Pfam" id="PF06325">
    <property type="entry name" value="PrmA"/>
    <property type="match status" value="1"/>
</dbReference>
<accession>A0A6I4SI31</accession>
<dbReference type="OrthoDB" id="5383291at2"/>
<organism evidence="1 2">
    <name type="scientific">Pontixanthobacter gangjinensis</name>
    <dbReference type="NCBI Taxonomy" id="1028742"/>
    <lineage>
        <taxon>Bacteria</taxon>
        <taxon>Pseudomonadati</taxon>
        <taxon>Pseudomonadota</taxon>
        <taxon>Alphaproteobacteria</taxon>
        <taxon>Sphingomonadales</taxon>
        <taxon>Erythrobacteraceae</taxon>
        <taxon>Pontixanthobacter</taxon>
    </lineage>
</organism>
<dbReference type="PANTHER" id="PTHR11006:SF4">
    <property type="entry name" value="PROTEIN ARGININE N-METHYLTRANSFERASE 7"/>
    <property type="match status" value="1"/>
</dbReference>
<dbReference type="Gene3D" id="3.40.50.150">
    <property type="entry name" value="Vaccinia Virus protein VP39"/>
    <property type="match status" value="1"/>
</dbReference>
<keyword evidence="2" id="KW-1185">Reference proteome</keyword>
<dbReference type="SUPFAM" id="SSF53335">
    <property type="entry name" value="S-adenosyl-L-methionine-dependent methyltransferases"/>
    <property type="match status" value="1"/>
</dbReference>
<reference evidence="1 2" key="1">
    <citation type="submission" date="2019-12" db="EMBL/GenBank/DDBJ databases">
        <title>Genomic-based taxomic classification of the family Erythrobacteraceae.</title>
        <authorList>
            <person name="Xu L."/>
        </authorList>
    </citation>
    <scope>NUCLEOTIDE SEQUENCE [LARGE SCALE GENOMIC DNA]</scope>
    <source>
        <strain evidence="1 2">JCM 17802</strain>
    </source>
</reference>
<dbReference type="GO" id="GO:0016274">
    <property type="term" value="F:protein-arginine N-methyltransferase activity"/>
    <property type="evidence" value="ECO:0007669"/>
    <property type="project" value="InterPro"/>
</dbReference>
<dbReference type="CDD" id="cd02440">
    <property type="entry name" value="AdoMet_MTases"/>
    <property type="match status" value="1"/>
</dbReference>
<dbReference type="Gene3D" id="2.70.160.11">
    <property type="entry name" value="Hnrnp arginine n-methyltransferase1"/>
    <property type="match status" value="1"/>
</dbReference>
<dbReference type="PANTHER" id="PTHR11006">
    <property type="entry name" value="PROTEIN ARGININE N-METHYLTRANSFERASE"/>
    <property type="match status" value="1"/>
</dbReference>
<proteinExistence type="predicted"/>
<protein>
    <submittedName>
        <fullName evidence="1">Uncharacterized protein</fullName>
    </submittedName>
</protein>
<dbReference type="Proteomes" id="UP000468943">
    <property type="component" value="Unassembled WGS sequence"/>
</dbReference>
<dbReference type="InterPro" id="IPR029063">
    <property type="entry name" value="SAM-dependent_MTases_sf"/>
</dbReference>
<dbReference type="EMBL" id="WTYS01000001">
    <property type="protein sequence ID" value="MXO55421.1"/>
    <property type="molecule type" value="Genomic_DNA"/>
</dbReference>
<dbReference type="GO" id="GO:0042054">
    <property type="term" value="F:histone methyltransferase activity"/>
    <property type="evidence" value="ECO:0007669"/>
    <property type="project" value="TreeGrafter"/>
</dbReference>
<gene>
    <name evidence="1" type="ORF">GRI36_00865</name>
</gene>